<evidence type="ECO:0000256" key="2">
    <source>
        <dbReference type="ARBA" id="ARBA00022679"/>
    </source>
</evidence>
<feature type="compositionally biased region" description="Low complexity" evidence="6">
    <location>
        <begin position="1293"/>
        <end position="1309"/>
    </location>
</feature>
<feature type="compositionally biased region" description="Basic and acidic residues" evidence="6">
    <location>
        <begin position="1320"/>
        <end position="1336"/>
    </location>
</feature>
<name>A0ABN9S360_9DINO</name>
<protein>
    <recommendedName>
        <fullName evidence="1">non-specific serine/threonine protein kinase</fullName>
        <ecNumber evidence="1">2.7.11.1</ecNumber>
    </recommendedName>
</protein>
<dbReference type="InterPro" id="IPR000719">
    <property type="entry name" value="Prot_kinase_dom"/>
</dbReference>
<keyword evidence="3" id="KW-0547">Nucleotide-binding</keyword>
<dbReference type="PANTHER" id="PTHR43671:SF13">
    <property type="entry name" value="SERINE_THREONINE-PROTEIN KINASE NEK2"/>
    <property type="match status" value="1"/>
</dbReference>
<feature type="compositionally biased region" description="Low complexity" evidence="6">
    <location>
        <begin position="1274"/>
        <end position="1283"/>
    </location>
</feature>
<evidence type="ECO:0000313" key="9">
    <source>
        <dbReference type="Proteomes" id="UP001189429"/>
    </source>
</evidence>
<dbReference type="PROSITE" id="PS50011">
    <property type="entry name" value="PROTEIN_KINASE_DOM"/>
    <property type="match status" value="1"/>
</dbReference>
<dbReference type="Pfam" id="PF00069">
    <property type="entry name" value="Pkinase"/>
    <property type="match status" value="1"/>
</dbReference>
<evidence type="ECO:0000256" key="3">
    <source>
        <dbReference type="ARBA" id="ARBA00022741"/>
    </source>
</evidence>
<organism evidence="8 9">
    <name type="scientific">Prorocentrum cordatum</name>
    <dbReference type="NCBI Taxonomy" id="2364126"/>
    <lineage>
        <taxon>Eukaryota</taxon>
        <taxon>Sar</taxon>
        <taxon>Alveolata</taxon>
        <taxon>Dinophyceae</taxon>
        <taxon>Prorocentrales</taxon>
        <taxon>Prorocentraceae</taxon>
        <taxon>Prorocentrum</taxon>
    </lineage>
</organism>
<feature type="region of interest" description="Disordered" evidence="6">
    <location>
        <begin position="1270"/>
        <end position="1351"/>
    </location>
</feature>
<dbReference type="SUPFAM" id="SSF56112">
    <property type="entry name" value="Protein kinase-like (PK-like)"/>
    <property type="match status" value="1"/>
</dbReference>
<evidence type="ECO:0000256" key="5">
    <source>
        <dbReference type="ARBA" id="ARBA00022840"/>
    </source>
</evidence>
<dbReference type="PROSITE" id="PS00108">
    <property type="entry name" value="PROTEIN_KINASE_ST"/>
    <property type="match status" value="1"/>
</dbReference>
<dbReference type="EC" id="2.7.11.1" evidence="1"/>
<feature type="region of interest" description="Disordered" evidence="6">
    <location>
        <begin position="1"/>
        <end position="25"/>
    </location>
</feature>
<dbReference type="InterPro" id="IPR011009">
    <property type="entry name" value="Kinase-like_dom_sf"/>
</dbReference>
<feature type="compositionally biased region" description="Basic and acidic residues" evidence="6">
    <location>
        <begin position="764"/>
        <end position="774"/>
    </location>
</feature>
<dbReference type="InterPro" id="IPR008271">
    <property type="entry name" value="Ser/Thr_kinase_AS"/>
</dbReference>
<feature type="region of interest" description="Disordered" evidence="6">
    <location>
        <begin position="807"/>
        <end position="826"/>
    </location>
</feature>
<dbReference type="PANTHER" id="PTHR43671">
    <property type="entry name" value="SERINE/THREONINE-PROTEIN KINASE NEK"/>
    <property type="match status" value="1"/>
</dbReference>
<comment type="caution">
    <text evidence="8">The sequence shown here is derived from an EMBL/GenBank/DDBJ whole genome shotgun (WGS) entry which is preliminary data.</text>
</comment>
<reference evidence="8" key="1">
    <citation type="submission" date="2023-10" db="EMBL/GenBank/DDBJ databases">
        <authorList>
            <person name="Chen Y."/>
            <person name="Shah S."/>
            <person name="Dougan E. K."/>
            <person name="Thang M."/>
            <person name="Chan C."/>
        </authorList>
    </citation>
    <scope>NUCLEOTIDE SEQUENCE [LARGE SCALE GENOMIC DNA]</scope>
</reference>
<keyword evidence="2" id="KW-0808">Transferase</keyword>
<keyword evidence="9" id="KW-1185">Reference proteome</keyword>
<feature type="compositionally biased region" description="Basic and acidic residues" evidence="6">
    <location>
        <begin position="14"/>
        <end position="25"/>
    </location>
</feature>
<feature type="domain" description="Protein kinase" evidence="7">
    <location>
        <begin position="230"/>
        <end position="494"/>
    </location>
</feature>
<dbReference type="SMART" id="SM00220">
    <property type="entry name" value="S_TKc"/>
    <property type="match status" value="1"/>
</dbReference>
<dbReference type="Gene3D" id="1.10.510.10">
    <property type="entry name" value="Transferase(Phosphotransferase) domain 1"/>
    <property type="match status" value="1"/>
</dbReference>
<dbReference type="EMBL" id="CAUYUJ010009225">
    <property type="protein sequence ID" value="CAK0826196.1"/>
    <property type="molecule type" value="Genomic_DNA"/>
</dbReference>
<sequence length="1802" mass="197308">MPEIPPELLEDGAAPERDAAGRTRPEMLLELTLPPQAEDVAAAGAVAFTHSPLSKPMPAVWLDRRDSREPSDPEKQPPPLPVRKASKYSGSKHGRDVGAGFQKRLGMLLATKDGADRLARRLYPRFGGRPDQLVAVTGLLEDGDRWGFPARLLPLLWTQLRRAAFRRRGACAQLCRVGDQQAPEHVEEDRGVGRGLPQVAGGAPLAVRARPDHAQVAGAKPQGERRRGGLLLRSQAGRGGLRRSVRLMFHKALGVQRAVKLIDAERLAVPMEKVMAEVNVLKALDHPHIVRIYETFERQRVLHIVQDFAEGGDLAALLREKGPLHEPWVCEAAQQMSSALEYIHSNGVIHCDLKPANTMILRSADPNRGDLPHVLLVDFGISEMMRDRTMDGGGPLKIRGTPLYLSPEGFQGDLTEKCDMWSLGVMIQEDYAGRAQALRRGRRQRGGAVVPRGAERAAAGGADAVGAGEVARGLLEKDPIARLTAQECCRQEWFTQNKHHRSSSRMERKSTEPAMEAIKSFQHRGYFHRVSMFAVAAGVSMHEMEDLFKETQQWSFTFRAYAGAFDASCREVLDFAARRTDEDQPISNITVEPHKRRLSAQIFYALAFTCRGRALSVVQRVPGGWGIEAWRQLCIEFEPELPSRFQGMLQQLLDPVRGSDAVENIYAWGRNLKQYEEQSGDTMTDTIKLATLNSKLLEGNLRTHLNLQAGRLQTFEAARNEAISYLRSTARQEQEPVPMDLSPVTGELYPMTRGGKGKGNGTDKSGKGKDHDGKGKNKRVCFYCAKPNHAKQECRALATDRANKDIKPDRAGRYMGKPVDKVTGKRAGAEKRDMAALTALSDDDYYDEADGFVFALADEVIVVGDCCALEGDEFDLLFDARAAKSVCPPTWAPEVAVEECRGTALYQADGNEVAFHGRKEVGMVDQSSGEQLTVNFEAKGLRKLIMVASSAVDAGYRVWLYDGGSYVAMPKHAKELATVARDSVGKNRSVWLRRKNSIFVIPARRCSSSGELCAATEKGEEPKKRARFSDDLEESENARPALTIALAPWPSAEEKARHVLTRCPHLDRRRYCSTGQATERPCESQSKESTVVAKKGVDDVAVEFVLFYLEARGAGEVVPRADQGPAVQALLAGPRRRRVEHRLTAIEKSTKNDSKANGGIEVAVRRVESLTRAYVAVNEVKYKTEVTSQSVILPWLVSEGFTLPLAGVGETVDFKLIRRGRRRCITRALIQEHGEGPDCTACLGLSSMRAIARRARFEEISRKQAEQLIQTRRASGAGSAEAPTPGPPGGDPGPQSQPGQPQAIGAPPGLELPAASGPQREGDSVHDGEPGGKRPVIDVAPSAPMGTDPEAEAATLGALCEEEAPAPTFDEKPFAGGFHDQCTGEVFPKELVLEGVKRELDEMEEFDVTVWKKRSEKPPGAPSTWALKLVISRLASRGESRQLASHDISAAFFHAQLTEAVWAEPPTELNCPDWLWLASKALRGARESSADFQEPVRDTHREHGWNVLSTEPCLAHRGEWDCSSGFYGDDYAEGEPQQLDKVDAMTTGSFKAKLFPRVGPAAEGKGLALRRLLMWGPSGFMLLPDPKHFENLSTLLDLKGAKPSPAPASRATGKSARDALEELKRAEKAIYCRGLARYLAGTYDVGIEFLYLAPWGDIVEHAGGDWSGDVQTCKSTSAGANQALGEKQFEIERVDGKKNPSDAGAEALDQEALQACVVNLGIASRTGCLTREQFARGLQCTEQLTSGLQELGIQEDPDELMAVLDMDQNGLISCSPPSFLAGVLGSEEERLSDVQMREARCP</sequence>
<evidence type="ECO:0000256" key="1">
    <source>
        <dbReference type="ARBA" id="ARBA00012513"/>
    </source>
</evidence>
<gene>
    <name evidence="8" type="ORF">PCOR1329_LOCUS26130</name>
</gene>
<dbReference type="Proteomes" id="UP001189429">
    <property type="component" value="Unassembled WGS sequence"/>
</dbReference>
<evidence type="ECO:0000256" key="6">
    <source>
        <dbReference type="SAM" id="MobiDB-lite"/>
    </source>
</evidence>
<accession>A0ABN9S360</accession>
<keyword evidence="4" id="KW-0418">Kinase</keyword>
<keyword evidence="5" id="KW-0067">ATP-binding</keyword>
<feature type="region of interest" description="Disordered" evidence="6">
    <location>
        <begin position="56"/>
        <end position="98"/>
    </location>
</feature>
<evidence type="ECO:0000259" key="7">
    <source>
        <dbReference type="PROSITE" id="PS50011"/>
    </source>
</evidence>
<proteinExistence type="predicted"/>
<evidence type="ECO:0000256" key="4">
    <source>
        <dbReference type="ARBA" id="ARBA00022777"/>
    </source>
</evidence>
<evidence type="ECO:0000313" key="8">
    <source>
        <dbReference type="EMBL" id="CAK0826196.1"/>
    </source>
</evidence>
<dbReference type="InterPro" id="IPR050660">
    <property type="entry name" value="NEK_Ser/Thr_kinase"/>
</dbReference>
<feature type="region of interest" description="Disordered" evidence="6">
    <location>
        <begin position="750"/>
        <end position="774"/>
    </location>
</feature>
<feature type="compositionally biased region" description="Basic and acidic residues" evidence="6">
    <location>
        <begin position="62"/>
        <end position="75"/>
    </location>
</feature>